<sequence>MIIKVISSQPTTRVTFNYKNCHHSPLSLSPSSSSVYLVNCASEAVAFCCSADNLVLCQSRASEAVAFCCSADNSITPQSRASPAAPSHTIHPDLGDSFRFPMAQPHVNKDDNRDDEGLMFIFLIVC</sequence>
<reference evidence="1 2" key="1">
    <citation type="journal article" date="2018" name="Nat. Genet.">
        <title>The Rosa genome provides new insights in the design of modern roses.</title>
        <authorList>
            <person name="Bendahmane M."/>
        </authorList>
    </citation>
    <scope>NUCLEOTIDE SEQUENCE [LARGE SCALE GENOMIC DNA]</scope>
    <source>
        <strain evidence="2">cv. Old Blush</strain>
    </source>
</reference>
<evidence type="ECO:0000313" key="2">
    <source>
        <dbReference type="Proteomes" id="UP000238479"/>
    </source>
</evidence>
<dbReference type="EMBL" id="PDCK01000044">
    <property type="protein sequence ID" value="PRQ25096.1"/>
    <property type="molecule type" value="Genomic_DNA"/>
</dbReference>
<accession>A0A2P6PT78</accession>
<evidence type="ECO:0000313" key="1">
    <source>
        <dbReference type="EMBL" id="PRQ25096.1"/>
    </source>
</evidence>
<comment type="caution">
    <text evidence="1">The sequence shown here is derived from an EMBL/GenBank/DDBJ whole genome shotgun (WGS) entry which is preliminary data.</text>
</comment>
<organism evidence="1 2">
    <name type="scientific">Rosa chinensis</name>
    <name type="common">China rose</name>
    <dbReference type="NCBI Taxonomy" id="74649"/>
    <lineage>
        <taxon>Eukaryota</taxon>
        <taxon>Viridiplantae</taxon>
        <taxon>Streptophyta</taxon>
        <taxon>Embryophyta</taxon>
        <taxon>Tracheophyta</taxon>
        <taxon>Spermatophyta</taxon>
        <taxon>Magnoliopsida</taxon>
        <taxon>eudicotyledons</taxon>
        <taxon>Gunneridae</taxon>
        <taxon>Pentapetalae</taxon>
        <taxon>rosids</taxon>
        <taxon>fabids</taxon>
        <taxon>Rosales</taxon>
        <taxon>Rosaceae</taxon>
        <taxon>Rosoideae</taxon>
        <taxon>Rosoideae incertae sedis</taxon>
        <taxon>Rosa</taxon>
    </lineage>
</organism>
<protein>
    <submittedName>
        <fullName evidence="1">Uncharacterized protein</fullName>
    </submittedName>
</protein>
<name>A0A2P6PT78_ROSCH</name>
<keyword evidence="2" id="KW-1185">Reference proteome</keyword>
<gene>
    <name evidence="1" type="ORF">RchiOBHm_Chr6g0279861</name>
</gene>
<dbReference type="AlphaFoldDB" id="A0A2P6PT78"/>
<dbReference type="Proteomes" id="UP000238479">
    <property type="component" value="Chromosome 6"/>
</dbReference>
<dbReference type="Gramene" id="PRQ25096">
    <property type="protein sequence ID" value="PRQ25096"/>
    <property type="gene ID" value="RchiOBHm_Chr6g0279861"/>
</dbReference>
<proteinExistence type="predicted"/>